<dbReference type="CDD" id="cd00158">
    <property type="entry name" value="RHOD"/>
    <property type="match status" value="1"/>
</dbReference>
<evidence type="ECO:0000259" key="2">
    <source>
        <dbReference type="PROSITE" id="PS50086"/>
    </source>
</evidence>
<dbReference type="Gene3D" id="1.10.472.80">
    <property type="entry name" value="Ypt/Rab-GAP domain of gyp1p, domain 3"/>
    <property type="match status" value="1"/>
</dbReference>
<dbReference type="SUPFAM" id="SSF52821">
    <property type="entry name" value="Rhodanese/Cell cycle control phosphatase"/>
    <property type="match status" value="1"/>
</dbReference>
<dbReference type="InterPro" id="IPR035969">
    <property type="entry name" value="Rab-GAP_TBC_sf"/>
</dbReference>
<dbReference type="SUPFAM" id="SSF47923">
    <property type="entry name" value="Ypt/Rab-GAP domain of gyp1p"/>
    <property type="match status" value="2"/>
</dbReference>
<protein>
    <submittedName>
        <fullName evidence="4">Uncharacterized protein</fullName>
    </submittedName>
</protein>
<dbReference type="Gene3D" id="3.40.250.10">
    <property type="entry name" value="Rhodanese-like domain"/>
    <property type="match status" value="1"/>
</dbReference>
<keyword evidence="1" id="KW-0343">GTPase activation</keyword>
<evidence type="ECO:0000313" key="5">
    <source>
        <dbReference type="Proteomes" id="UP000078046"/>
    </source>
</evidence>
<dbReference type="PROSITE" id="PS50086">
    <property type="entry name" value="TBC_RABGAP"/>
    <property type="match status" value="1"/>
</dbReference>
<dbReference type="InterPro" id="IPR036873">
    <property type="entry name" value="Rhodanese-like_dom_sf"/>
</dbReference>
<evidence type="ECO:0000313" key="4">
    <source>
        <dbReference type="EMBL" id="OAF67949.1"/>
    </source>
</evidence>
<sequence>GDTKLIYDEIKLIEDEVLDKQLAVDLPRCHKYYSLLNNNIGREKIRQVILKWISSDQKNVYWQGLDSICAPFVVLNYNRLDLALVCIEQFINKFLDNFFVTTNMHVLAEYLQCFVCLISFHDPELSHHLLKIKFDPNLYAISWFLTLFGHVFQMENLMLLWDNWLAGDSTMPLFTGLTLIKEIHRDKILESDFDSCITIFSKKFITNVNDLNSFANMYYISTPSSITFRKHMNLSAYSSSLINSKFIVNPIHYNLDITIGKIFGQELADIIDGIHSHFNLEKIKIIDIRSKAEYQRGHLPQSVHFPITIEQLTKNGKSTIAKFENLQSNIKNYKLKIIIGEEFDIRLKLGNYIVYKLYIPNVCICSTEMDIFSKYNMLTSIV</sequence>
<dbReference type="Pfam" id="PF00581">
    <property type="entry name" value="Rhodanese"/>
    <property type="match status" value="1"/>
</dbReference>
<dbReference type="PROSITE" id="PS50206">
    <property type="entry name" value="RHODANESE_3"/>
    <property type="match status" value="1"/>
</dbReference>
<evidence type="ECO:0000256" key="1">
    <source>
        <dbReference type="ARBA" id="ARBA00022468"/>
    </source>
</evidence>
<comment type="caution">
    <text evidence="4">The sequence shown here is derived from an EMBL/GenBank/DDBJ whole genome shotgun (WGS) entry which is preliminary data.</text>
</comment>
<proteinExistence type="predicted"/>
<evidence type="ECO:0000259" key="3">
    <source>
        <dbReference type="PROSITE" id="PS50206"/>
    </source>
</evidence>
<dbReference type="OrthoDB" id="1668230at2759"/>
<organism evidence="4 5">
    <name type="scientific">Intoshia linei</name>
    <dbReference type="NCBI Taxonomy" id="1819745"/>
    <lineage>
        <taxon>Eukaryota</taxon>
        <taxon>Metazoa</taxon>
        <taxon>Spiralia</taxon>
        <taxon>Lophotrochozoa</taxon>
        <taxon>Mesozoa</taxon>
        <taxon>Orthonectida</taxon>
        <taxon>Rhopaluridae</taxon>
        <taxon>Intoshia</taxon>
    </lineage>
</organism>
<dbReference type="PANTHER" id="PTHR22957">
    <property type="entry name" value="TBC1 DOMAIN FAMILY MEMBER GTPASE-ACTIVATING PROTEIN"/>
    <property type="match status" value="1"/>
</dbReference>
<dbReference type="InterPro" id="IPR000195">
    <property type="entry name" value="Rab-GAP-TBC_dom"/>
</dbReference>
<dbReference type="SMART" id="SM00164">
    <property type="entry name" value="TBC"/>
    <property type="match status" value="1"/>
</dbReference>
<dbReference type="Proteomes" id="UP000078046">
    <property type="component" value="Unassembled WGS sequence"/>
</dbReference>
<feature type="domain" description="Rhodanese" evidence="3">
    <location>
        <begin position="279"/>
        <end position="307"/>
    </location>
</feature>
<dbReference type="GO" id="GO:0005096">
    <property type="term" value="F:GTPase activator activity"/>
    <property type="evidence" value="ECO:0007669"/>
    <property type="project" value="UniProtKB-KW"/>
</dbReference>
<dbReference type="Pfam" id="PF00566">
    <property type="entry name" value="RabGAP-TBC"/>
    <property type="match status" value="1"/>
</dbReference>
<keyword evidence="5" id="KW-1185">Reference proteome</keyword>
<gene>
    <name evidence="4" type="ORF">A3Q56_04326</name>
</gene>
<name>A0A177B105_9BILA</name>
<dbReference type="InterPro" id="IPR001763">
    <property type="entry name" value="Rhodanese-like_dom"/>
</dbReference>
<dbReference type="PANTHER" id="PTHR22957:SF168">
    <property type="entry name" value="TBC DOMAIN-CONTAINING PROTEIN KINASE-LIKE PROTEIN"/>
    <property type="match status" value="1"/>
</dbReference>
<feature type="domain" description="Rab-GAP TBC" evidence="2">
    <location>
        <begin position="1"/>
        <end position="168"/>
    </location>
</feature>
<accession>A0A177B105</accession>
<reference evidence="4 5" key="1">
    <citation type="submission" date="2016-04" db="EMBL/GenBank/DDBJ databases">
        <title>The genome of Intoshia linei affirms orthonectids as highly simplified spiralians.</title>
        <authorList>
            <person name="Mikhailov K.V."/>
            <person name="Slusarev G.S."/>
            <person name="Nikitin M.A."/>
            <person name="Logacheva M.D."/>
            <person name="Penin A."/>
            <person name="Aleoshin V."/>
            <person name="Panchin Y.V."/>
        </authorList>
    </citation>
    <scope>NUCLEOTIDE SEQUENCE [LARGE SCALE GENOMIC DNA]</scope>
    <source>
        <strain evidence="4">Intl2013</strain>
        <tissue evidence="4">Whole animal</tissue>
    </source>
</reference>
<dbReference type="EMBL" id="LWCA01000540">
    <property type="protein sequence ID" value="OAF67949.1"/>
    <property type="molecule type" value="Genomic_DNA"/>
</dbReference>
<feature type="non-terminal residue" evidence="4">
    <location>
        <position position="1"/>
    </location>
</feature>
<dbReference type="AlphaFoldDB" id="A0A177B105"/>